<protein>
    <submittedName>
        <fullName evidence="2">Uncharacterized protein</fullName>
    </submittedName>
</protein>
<dbReference type="KEGG" id="clz:BIU88_01275"/>
<keyword evidence="1" id="KW-1133">Transmembrane helix</keyword>
<name>A0A1D8D4W7_CHLLM</name>
<dbReference type="OrthoDB" id="598126at2"/>
<dbReference type="EMBL" id="CP017305">
    <property type="protein sequence ID" value="AOS82898.1"/>
    <property type="molecule type" value="Genomic_DNA"/>
</dbReference>
<gene>
    <name evidence="2" type="ORF">BIU88_01275</name>
</gene>
<organism evidence="2 3">
    <name type="scientific">Chlorobaculum limnaeum</name>
    <dbReference type="NCBI Taxonomy" id="274537"/>
    <lineage>
        <taxon>Bacteria</taxon>
        <taxon>Pseudomonadati</taxon>
        <taxon>Chlorobiota</taxon>
        <taxon>Chlorobiia</taxon>
        <taxon>Chlorobiales</taxon>
        <taxon>Chlorobiaceae</taxon>
        <taxon>Chlorobaculum</taxon>
    </lineage>
</organism>
<evidence type="ECO:0000313" key="3">
    <source>
        <dbReference type="Proteomes" id="UP000095185"/>
    </source>
</evidence>
<feature type="transmembrane region" description="Helical" evidence="1">
    <location>
        <begin position="61"/>
        <end position="80"/>
    </location>
</feature>
<keyword evidence="1" id="KW-0472">Membrane</keyword>
<dbReference type="Proteomes" id="UP000095185">
    <property type="component" value="Chromosome"/>
</dbReference>
<keyword evidence="1" id="KW-0812">Transmembrane</keyword>
<sequence>MNRSTEQRNEEVAKTLGMLDKMPRVEVNHLFRVQLMQRIDTMEIEKTSRVTVFGGAFNPKLAFMALLLVLNIASAFMLYLHETPQGAASASAIAESFSEAYGGPALSYYDDQSAIDR</sequence>
<proteinExistence type="predicted"/>
<accession>A0A1D8D4W7</accession>
<keyword evidence="3" id="KW-1185">Reference proteome</keyword>
<evidence type="ECO:0000256" key="1">
    <source>
        <dbReference type="SAM" id="Phobius"/>
    </source>
</evidence>
<evidence type="ECO:0000313" key="2">
    <source>
        <dbReference type="EMBL" id="AOS82898.1"/>
    </source>
</evidence>
<reference evidence="2" key="1">
    <citation type="submission" date="2016-09" db="EMBL/GenBank/DDBJ databases">
        <title>Genome sequence of Chlorobaculum limnaeum.</title>
        <authorList>
            <person name="Liu Z."/>
            <person name="Tank M."/>
            <person name="Bryant D.A."/>
        </authorList>
    </citation>
    <scope>NUCLEOTIDE SEQUENCE [LARGE SCALE GENOMIC DNA]</scope>
    <source>
        <strain evidence="2">DSM 1677</strain>
    </source>
</reference>
<dbReference type="STRING" id="274537.BIU88_01275"/>
<dbReference type="RefSeq" id="WP_069808629.1">
    <property type="nucleotide sequence ID" value="NZ_CP017305.1"/>
</dbReference>
<dbReference type="AlphaFoldDB" id="A0A1D8D4W7"/>